<organism evidence="5 6">
    <name type="scientific">Ferirhizobium litorale</name>
    <dbReference type="NCBI Taxonomy" id="2927786"/>
    <lineage>
        <taxon>Bacteria</taxon>
        <taxon>Pseudomonadati</taxon>
        <taxon>Pseudomonadota</taxon>
        <taxon>Alphaproteobacteria</taxon>
        <taxon>Hyphomicrobiales</taxon>
        <taxon>Rhizobiaceae</taxon>
        <taxon>Ferirhizobium</taxon>
    </lineage>
</organism>
<dbReference type="Proteomes" id="UP001161580">
    <property type="component" value="Unassembled WGS sequence"/>
</dbReference>
<keyword evidence="6" id="KW-1185">Reference proteome</keyword>
<dbReference type="InterPro" id="IPR050469">
    <property type="entry name" value="Diguanylate_Cyclase"/>
</dbReference>
<evidence type="ECO:0000313" key="5">
    <source>
        <dbReference type="EMBL" id="MDI7921221.1"/>
    </source>
</evidence>
<gene>
    <name evidence="5" type="ORF">MRS75_03880</name>
</gene>
<dbReference type="PANTHER" id="PTHR45138:SF9">
    <property type="entry name" value="DIGUANYLATE CYCLASE DGCM-RELATED"/>
    <property type="match status" value="1"/>
</dbReference>
<comment type="catalytic activity">
    <reaction evidence="2">
        <text>2 GTP = 3',3'-c-di-GMP + 2 diphosphate</text>
        <dbReference type="Rhea" id="RHEA:24898"/>
        <dbReference type="ChEBI" id="CHEBI:33019"/>
        <dbReference type="ChEBI" id="CHEBI:37565"/>
        <dbReference type="ChEBI" id="CHEBI:58805"/>
        <dbReference type="EC" id="2.7.7.65"/>
    </reaction>
</comment>
<dbReference type="NCBIfam" id="TIGR00254">
    <property type="entry name" value="GGDEF"/>
    <property type="match status" value="1"/>
</dbReference>
<dbReference type="GO" id="GO:0052621">
    <property type="term" value="F:diguanylate cyclase activity"/>
    <property type="evidence" value="ECO:0007669"/>
    <property type="project" value="UniProtKB-EC"/>
</dbReference>
<proteinExistence type="predicted"/>
<dbReference type="SMART" id="SM00267">
    <property type="entry name" value="GGDEF"/>
    <property type="match status" value="1"/>
</dbReference>
<dbReference type="RefSeq" id="WP_311785402.1">
    <property type="nucleotide sequence ID" value="NZ_JALDYY010000002.1"/>
</dbReference>
<dbReference type="CDD" id="cd01949">
    <property type="entry name" value="GGDEF"/>
    <property type="match status" value="1"/>
</dbReference>
<feature type="domain" description="GGDEF" evidence="4">
    <location>
        <begin position="214"/>
        <end position="349"/>
    </location>
</feature>
<dbReference type="SUPFAM" id="SSF55073">
    <property type="entry name" value="Nucleotide cyclase"/>
    <property type="match status" value="1"/>
</dbReference>
<evidence type="ECO:0000259" key="4">
    <source>
        <dbReference type="PROSITE" id="PS50887"/>
    </source>
</evidence>
<evidence type="ECO:0000256" key="1">
    <source>
        <dbReference type="ARBA" id="ARBA00012528"/>
    </source>
</evidence>
<dbReference type="Gene3D" id="3.30.70.270">
    <property type="match status" value="1"/>
</dbReference>
<evidence type="ECO:0000256" key="3">
    <source>
        <dbReference type="SAM" id="MobiDB-lite"/>
    </source>
</evidence>
<reference evidence="5" key="1">
    <citation type="submission" date="2022-03" db="EMBL/GenBank/DDBJ databases">
        <title>Fererhizobium litorale gen. nov., sp. nov., isolated from sandy sediments of the Sea of Japan seashore.</title>
        <authorList>
            <person name="Romanenko L."/>
            <person name="Kurilenko V."/>
            <person name="Otstavnykh N."/>
            <person name="Svetashev V."/>
            <person name="Tekutyeva L."/>
            <person name="Isaeva M."/>
            <person name="Mikhailov V."/>
        </authorList>
    </citation>
    <scope>NUCLEOTIDE SEQUENCE</scope>
    <source>
        <strain evidence="5">KMM 9576</strain>
    </source>
</reference>
<accession>A0AAE3U0D4</accession>
<evidence type="ECO:0000256" key="2">
    <source>
        <dbReference type="ARBA" id="ARBA00034247"/>
    </source>
</evidence>
<dbReference type="InterPro" id="IPR029787">
    <property type="entry name" value="Nucleotide_cyclase"/>
</dbReference>
<dbReference type="Pfam" id="PF00990">
    <property type="entry name" value="GGDEF"/>
    <property type="match status" value="1"/>
</dbReference>
<dbReference type="InterPro" id="IPR000160">
    <property type="entry name" value="GGDEF_dom"/>
</dbReference>
<dbReference type="AlphaFoldDB" id="A0AAE3U0D4"/>
<comment type="caution">
    <text evidence="5">The sequence shown here is derived from an EMBL/GenBank/DDBJ whole genome shotgun (WGS) entry which is preliminary data.</text>
</comment>
<sequence length="359" mass="38274">MQDAPKSAPSAQGRKPAAPTASDVERVAQHMAMLHVDGLPRNYELFHEAICGRNAAVAREIAALGSRPSQIFLDEIGLRHRLVTHCGLAAEKSHAEAARTLRDLALHLSNGVTHKRTLLRALDAAARSLAIDNGRGLADTIAEAEFVSAALTQLLLTETELGRKLEDGLKTLEAVDEGMNDAQQAVLRDRLTSLPNSIAFANHVDALYSAAGQSGSALIVADIDHFRAINEKYGAAAGNKLLKKLAGVFRKSIKKDDFVARIGGDEFAFIFRNVSLQSAHAIAERLRSSVEDNLVYATGDAGDPGRLTVSIGFALTDEAASPEQLQGQAVLALATARANSRTPVVGYTRDLLRVHGKAA</sequence>
<dbReference type="PROSITE" id="PS50887">
    <property type="entry name" value="GGDEF"/>
    <property type="match status" value="1"/>
</dbReference>
<name>A0AAE3U0D4_9HYPH</name>
<dbReference type="EMBL" id="JALDYZ010000002">
    <property type="protein sequence ID" value="MDI7921221.1"/>
    <property type="molecule type" value="Genomic_DNA"/>
</dbReference>
<evidence type="ECO:0000313" key="6">
    <source>
        <dbReference type="Proteomes" id="UP001161580"/>
    </source>
</evidence>
<protein>
    <recommendedName>
        <fullName evidence="1">diguanylate cyclase</fullName>
        <ecNumber evidence="1">2.7.7.65</ecNumber>
    </recommendedName>
</protein>
<dbReference type="InterPro" id="IPR043128">
    <property type="entry name" value="Rev_trsase/Diguanyl_cyclase"/>
</dbReference>
<feature type="region of interest" description="Disordered" evidence="3">
    <location>
        <begin position="1"/>
        <end position="22"/>
    </location>
</feature>
<dbReference type="EC" id="2.7.7.65" evidence="1"/>
<dbReference type="PANTHER" id="PTHR45138">
    <property type="entry name" value="REGULATORY COMPONENTS OF SENSORY TRANSDUCTION SYSTEM"/>
    <property type="match status" value="1"/>
</dbReference>